<reference evidence="3" key="1">
    <citation type="journal article" date="2021" name="PeerJ">
        <title>Extensive microbial diversity within the chicken gut microbiome revealed by metagenomics and culture.</title>
        <authorList>
            <person name="Gilroy R."/>
            <person name="Ravi A."/>
            <person name="Getino M."/>
            <person name="Pursley I."/>
            <person name="Horton D.L."/>
            <person name="Alikhan N.F."/>
            <person name="Baker D."/>
            <person name="Gharbi K."/>
            <person name="Hall N."/>
            <person name="Watson M."/>
            <person name="Adriaenssens E.M."/>
            <person name="Foster-Nyarko E."/>
            <person name="Jarju S."/>
            <person name="Secka A."/>
            <person name="Antonio M."/>
            <person name="Oren A."/>
            <person name="Chaudhuri R.R."/>
            <person name="La Ragione R."/>
            <person name="Hildebrand F."/>
            <person name="Pallen M.J."/>
        </authorList>
    </citation>
    <scope>NUCLEOTIDE SEQUENCE</scope>
    <source>
        <strain evidence="3">CHK179-7159</strain>
    </source>
</reference>
<keyword evidence="1" id="KW-0378">Hydrolase</keyword>
<reference evidence="3" key="2">
    <citation type="submission" date="2021-04" db="EMBL/GenBank/DDBJ databases">
        <authorList>
            <person name="Gilroy R."/>
        </authorList>
    </citation>
    <scope>NUCLEOTIDE SEQUENCE</scope>
    <source>
        <strain evidence="3">CHK179-7159</strain>
    </source>
</reference>
<dbReference type="AlphaFoldDB" id="A0A9D2I7X1"/>
<evidence type="ECO:0000256" key="1">
    <source>
        <dbReference type="ARBA" id="ARBA00022801"/>
    </source>
</evidence>
<dbReference type="SUPFAM" id="SSF55811">
    <property type="entry name" value="Nudix"/>
    <property type="match status" value="1"/>
</dbReference>
<dbReference type="EMBL" id="DWYY01000124">
    <property type="protein sequence ID" value="HJA93742.1"/>
    <property type="molecule type" value="Genomic_DNA"/>
</dbReference>
<dbReference type="Pfam" id="PF00293">
    <property type="entry name" value="NUDIX"/>
    <property type="match status" value="1"/>
</dbReference>
<organism evidence="3 4">
    <name type="scientific">Candidatus Eisenbergiella merdipullorum</name>
    <dbReference type="NCBI Taxonomy" id="2838553"/>
    <lineage>
        <taxon>Bacteria</taxon>
        <taxon>Bacillati</taxon>
        <taxon>Bacillota</taxon>
        <taxon>Clostridia</taxon>
        <taxon>Lachnospirales</taxon>
        <taxon>Lachnospiraceae</taxon>
        <taxon>Eisenbergiella</taxon>
    </lineage>
</organism>
<dbReference type="InterPro" id="IPR020084">
    <property type="entry name" value="NUDIX_hydrolase_CS"/>
</dbReference>
<evidence type="ECO:0000313" key="4">
    <source>
        <dbReference type="Proteomes" id="UP000886858"/>
    </source>
</evidence>
<accession>A0A9D2I7X1</accession>
<sequence>MENDILFKNETCIFSYRTGGILVHDGKILLQKPQNDDYAIVGGHVAAMETTEQTLKREFEEEIRVDILQAELPSRAACRCGKKVLSGSPSGAILGQTKNRRKVPQANGSESCERFCRAF</sequence>
<dbReference type="Proteomes" id="UP000886858">
    <property type="component" value="Unassembled WGS sequence"/>
</dbReference>
<feature type="domain" description="Nudix hydrolase" evidence="2">
    <location>
        <begin position="20"/>
        <end position="67"/>
    </location>
</feature>
<evidence type="ECO:0000259" key="2">
    <source>
        <dbReference type="Pfam" id="PF00293"/>
    </source>
</evidence>
<proteinExistence type="predicted"/>
<dbReference type="Gene3D" id="3.90.79.10">
    <property type="entry name" value="Nucleoside Triphosphate Pyrophosphohydrolase"/>
    <property type="match status" value="1"/>
</dbReference>
<protein>
    <submittedName>
        <fullName evidence="3">NUDIX domain-containing protein</fullName>
    </submittedName>
</protein>
<dbReference type="InterPro" id="IPR000086">
    <property type="entry name" value="NUDIX_hydrolase_dom"/>
</dbReference>
<dbReference type="InterPro" id="IPR015797">
    <property type="entry name" value="NUDIX_hydrolase-like_dom_sf"/>
</dbReference>
<evidence type="ECO:0000313" key="3">
    <source>
        <dbReference type="EMBL" id="HJA93742.1"/>
    </source>
</evidence>
<gene>
    <name evidence="3" type="ORF">H9717_11625</name>
</gene>
<dbReference type="GO" id="GO:0016787">
    <property type="term" value="F:hydrolase activity"/>
    <property type="evidence" value="ECO:0007669"/>
    <property type="project" value="UniProtKB-KW"/>
</dbReference>
<dbReference type="PROSITE" id="PS00893">
    <property type="entry name" value="NUDIX_BOX"/>
    <property type="match status" value="1"/>
</dbReference>
<name>A0A9D2I7X1_9FIRM</name>
<comment type="caution">
    <text evidence="3">The sequence shown here is derived from an EMBL/GenBank/DDBJ whole genome shotgun (WGS) entry which is preliminary data.</text>
</comment>